<reference evidence="2" key="1">
    <citation type="submission" date="2005-09" db="EMBL/GenBank/DDBJ databases">
        <authorList>
            <person name="Mural R.J."/>
            <person name="Li P.W."/>
            <person name="Adams M.D."/>
            <person name="Amanatides P.G."/>
            <person name="Baden-Tillson H."/>
            <person name="Barnstead M."/>
            <person name="Chin S.H."/>
            <person name="Dew I."/>
            <person name="Evans C.A."/>
            <person name="Ferriera S."/>
            <person name="Flanigan M."/>
            <person name="Fosler C."/>
            <person name="Glodek A."/>
            <person name="Gu Z."/>
            <person name="Holt R.A."/>
            <person name="Jennings D."/>
            <person name="Kraft C.L."/>
            <person name="Lu F."/>
            <person name="Nguyen T."/>
            <person name="Nusskern D.R."/>
            <person name="Pfannkoch C.M."/>
            <person name="Sitter C."/>
            <person name="Sutton G.G."/>
            <person name="Venter J.C."/>
            <person name="Wang Z."/>
            <person name="Woodage T."/>
            <person name="Zheng X.H."/>
            <person name="Zhong F."/>
        </authorList>
    </citation>
    <scope>NUCLEOTIDE SEQUENCE [LARGE SCALE GENOMIC DNA]</scope>
    <source>
        <strain>BN</strain>
        <strain evidence="2">Sprague-Dawley</strain>
    </source>
</reference>
<accession>A6JXU6</accession>
<name>A6JXU6_RAT</name>
<dbReference type="RGD" id="69357">
    <property type="gene designation" value="Rrad"/>
</dbReference>
<evidence type="ECO:0000313" key="1">
    <source>
        <dbReference type="EMBL" id="EDL87224.1"/>
    </source>
</evidence>
<proteinExistence type="predicted"/>
<evidence type="ECO:0000313" key="3">
    <source>
        <dbReference type="RGD" id="69357"/>
    </source>
</evidence>
<dbReference type="EMBL" id="CH474006">
    <property type="protein sequence ID" value="EDL87224.1"/>
    <property type="molecule type" value="Genomic_DNA"/>
</dbReference>
<gene>
    <name evidence="1 3" type="primary">Rrad</name>
    <name evidence="1" type="ORF">rCG_39100</name>
</gene>
<protein>
    <submittedName>
        <fullName evidence="1">Ras-related associated with diabetes, isoform CRA_b</fullName>
    </submittedName>
</protein>
<dbReference type="Proteomes" id="UP000234681">
    <property type="component" value="Chromosome 19"/>
</dbReference>
<sequence length="108" mass="11784">MEGLAQPTALNVSELAHPPYFSELSTMHSLSHGHGQIVLTREATPNGHRGLGLWRCMCRPTCIPSSLNPALGQDSAFLHVGVCPGGRLFYMLAVCLHADFCNKDYFLT</sequence>
<dbReference type="AlphaFoldDB" id="A6JXU6"/>
<feature type="non-terminal residue" evidence="1">
    <location>
        <position position="108"/>
    </location>
</feature>
<evidence type="ECO:0000313" key="2">
    <source>
        <dbReference type="Proteomes" id="UP000234681"/>
    </source>
</evidence>
<organism evidence="1 2">
    <name type="scientific">Rattus norvegicus</name>
    <name type="common">Rat</name>
    <dbReference type="NCBI Taxonomy" id="10116"/>
    <lineage>
        <taxon>Eukaryota</taxon>
        <taxon>Metazoa</taxon>
        <taxon>Chordata</taxon>
        <taxon>Craniata</taxon>
        <taxon>Vertebrata</taxon>
        <taxon>Euteleostomi</taxon>
        <taxon>Mammalia</taxon>
        <taxon>Eutheria</taxon>
        <taxon>Euarchontoglires</taxon>
        <taxon>Glires</taxon>
        <taxon>Rodentia</taxon>
        <taxon>Myomorpha</taxon>
        <taxon>Muroidea</taxon>
        <taxon>Muridae</taxon>
        <taxon>Murinae</taxon>
        <taxon>Rattus</taxon>
    </lineage>
</organism>